<name>A0A5B9QKQ8_9BACT</name>
<dbReference type="EMBL" id="CP042913">
    <property type="protein sequence ID" value="QEG34663.1"/>
    <property type="molecule type" value="Genomic_DNA"/>
</dbReference>
<evidence type="ECO:0000313" key="3">
    <source>
        <dbReference type="Proteomes" id="UP000323917"/>
    </source>
</evidence>
<dbReference type="OrthoDB" id="280861at2"/>
<protein>
    <recommendedName>
        <fullName evidence="4">Tetratricopeptide repeat protein</fullName>
    </recommendedName>
</protein>
<dbReference type="RefSeq" id="WP_148073281.1">
    <property type="nucleotide sequence ID" value="NZ_CP042913.1"/>
</dbReference>
<sequence precursor="true">MKTRYLALVFAATIAAPAKAQITYQQTVQLPTFHYFGVSTTVVVPTGGTASLGSIGGSTRTRFDRVGNRSLGTSSFSGSLSMSATVIDLAEMDREVLAEAARRRGADVDVVGRPVDAEPNAVNWLENQRAATYLRRGRTAEAAGQPEVARVFYRKVVKNGNAREKRIAKASLTRIDSAQVARHNEKVR</sequence>
<evidence type="ECO:0000313" key="2">
    <source>
        <dbReference type="EMBL" id="QEG34663.1"/>
    </source>
</evidence>
<keyword evidence="1" id="KW-0732">Signal</keyword>
<organism evidence="2 3">
    <name type="scientific">Bythopirellula goksoeyrii</name>
    <dbReference type="NCBI Taxonomy" id="1400387"/>
    <lineage>
        <taxon>Bacteria</taxon>
        <taxon>Pseudomonadati</taxon>
        <taxon>Planctomycetota</taxon>
        <taxon>Planctomycetia</taxon>
        <taxon>Pirellulales</taxon>
        <taxon>Lacipirellulaceae</taxon>
        <taxon>Bythopirellula</taxon>
    </lineage>
</organism>
<evidence type="ECO:0000256" key="1">
    <source>
        <dbReference type="SAM" id="SignalP"/>
    </source>
</evidence>
<reference evidence="2 3" key="1">
    <citation type="submission" date="2019-08" db="EMBL/GenBank/DDBJ databases">
        <title>Deep-cultivation of Planctomycetes and their phenomic and genomic characterization uncovers novel biology.</title>
        <authorList>
            <person name="Wiegand S."/>
            <person name="Jogler M."/>
            <person name="Boedeker C."/>
            <person name="Pinto D."/>
            <person name="Vollmers J."/>
            <person name="Rivas-Marin E."/>
            <person name="Kohn T."/>
            <person name="Peeters S.H."/>
            <person name="Heuer A."/>
            <person name="Rast P."/>
            <person name="Oberbeckmann S."/>
            <person name="Bunk B."/>
            <person name="Jeske O."/>
            <person name="Meyerdierks A."/>
            <person name="Storesund J.E."/>
            <person name="Kallscheuer N."/>
            <person name="Luecker S."/>
            <person name="Lage O.M."/>
            <person name="Pohl T."/>
            <person name="Merkel B.J."/>
            <person name="Hornburger P."/>
            <person name="Mueller R.-W."/>
            <person name="Bruemmer F."/>
            <person name="Labrenz M."/>
            <person name="Spormann A.M."/>
            <person name="Op den Camp H."/>
            <person name="Overmann J."/>
            <person name="Amann R."/>
            <person name="Jetten M.S.M."/>
            <person name="Mascher T."/>
            <person name="Medema M.H."/>
            <person name="Devos D.P."/>
            <person name="Kaster A.-K."/>
            <person name="Ovreas L."/>
            <person name="Rohde M."/>
            <person name="Galperin M.Y."/>
            <person name="Jogler C."/>
        </authorList>
    </citation>
    <scope>NUCLEOTIDE SEQUENCE [LARGE SCALE GENOMIC DNA]</scope>
    <source>
        <strain evidence="2 3">Pr1d</strain>
    </source>
</reference>
<proteinExistence type="predicted"/>
<evidence type="ECO:0008006" key="4">
    <source>
        <dbReference type="Google" id="ProtNLM"/>
    </source>
</evidence>
<dbReference type="Proteomes" id="UP000323917">
    <property type="component" value="Chromosome"/>
</dbReference>
<dbReference type="AlphaFoldDB" id="A0A5B9QKQ8"/>
<accession>A0A5B9QKQ8</accession>
<gene>
    <name evidence="2" type="ORF">Pr1d_19450</name>
</gene>
<dbReference type="KEGG" id="bgok:Pr1d_19450"/>
<feature type="signal peptide" evidence="1">
    <location>
        <begin position="1"/>
        <end position="20"/>
    </location>
</feature>
<feature type="chain" id="PRO_5023062867" description="Tetratricopeptide repeat protein" evidence="1">
    <location>
        <begin position="21"/>
        <end position="188"/>
    </location>
</feature>
<keyword evidence="3" id="KW-1185">Reference proteome</keyword>